<dbReference type="CDD" id="cd07814">
    <property type="entry name" value="SRPBCC_CalC_Aha1-like"/>
    <property type="match status" value="1"/>
</dbReference>
<evidence type="ECO:0000259" key="2">
    <source>
        <dbReference type="Pfam" id="PF08327"/>
    </source>
</evidence>
<evidence type="ECO:0000313" key="4">
    <source>
        <dbReference type="Proteomes" id="UP001240171"/>
    </source>
</evidence>
<evidence type="ECO:0000313" key="3">
    <source>
        <dbReference type="EMBL" id="MDO7906333.1"/>
    </source>
</evidence>
<evidence type="ECO:0000256" key="1">
    <source>
        <dbReference type="ARBA" id="ARBA00006817"/>
    </source>
</evidence>
<sequence length="141" mass="15965">MTEPQFTPLPDIVRTLIFRAPIQKVWDAVATSEGLAAWFMPNDMQPAEGHEFHLQAGPFGQSPCKVTIVHPPHELAFRWGKDWTLSFRLQEVEEGTEFTLVHSGWSAEQVTEFGQPHGTVREMMSGGWEKMVLSLKSRMEG</sequence>
<accession>A0ABT9CAP9</accession>
<dbReference type="InterPro" id="IPR013538">
    <property type="entry name" value="ASHA1/2-like_C"/>
</dbReference>
<dbReference type="EMBL" id="JAUQTB010000003">
    <property type="protein sequence ID" value="MDO7906333.1"/>
    <property type="molecule type" value="Genomic_DNA"/>
</dbReference>
<dbReference type="Gene3D" id="3.30.530.20">
    <property type="match status" value="1"/>
</dbReference>
<dbReference type="Pfam" id="PF08327">
    <property type="entry name" value="AHSA1"/>
    <property type="match status" value="1"/>
</dbReference>
<dbReference type="SUPFAM" id="SSF55961">
    <property type="entry name" value="Bet v1-like"/>
    <property type="match status" value="1"/>
</dbReference>
<protein>
    <submittedName>
        <fullName evidence="3">SRPBCC domain-containing protein</fullName>
    </submittedName>
</protein>
<name>A0ABT9CAP9_9BACL</name>
<dbReference type="InterPro" id="IPR023393">
    <property type="entry name" value="START-like_dom_sf"/>
</dbReference>
<proteinExistence type="inferred from homology"/>
<gene>
    <name evidence="3" type="ORF">Q5741_07865</name>
</gene>
<feature type="domain" description="Activator of Hsp90 ATPase homologue 1/2-like C-terminal" evidence="2">
    <location>
        <begin position="19"/>
        <end position="139"/>
    </location>
</feature>
<dbReference type="Proteomes" id="UP001240171">
    <property type="component" value="Unassembled WGS sequence"/>
</dbReference>
<organism evidence="3 4">
    <name type="scientific">Paenibacillus lacisoli</name>
    <dbReference type="NCBI Taxonomy" id="3064525"/>
    <lineage>
        <taxon>Bacteria</taxon>
        <taxon>Bacillati</taxon>
        <taxon>Bacillota</taxon>
        <taxon>Bacilli</taxon>
        <taxon>Bacillales</taxon>
        <taxon>Paenibacillaceae</taxon>
        <taxon>Paenibacillus</taxon>
    </lineage>
</organism>
<comment type="similarity">
    <text evidence="1">Belongs to the AHA1 family.</text>
</comment>
<reference evidence="3 4" key="1">
    <citation type="submission" date="2023-07" db="EMBL/GenBank/DDBJ databases">
        <title>Paenibacillus sp. JX-17 nov. isolated from soil.</title>
        <authorList>
            <person name="Wan Y."/>
            <person name="Liu B."/>
        </authorList>
    </citation>
    <scope>NUCLEOTIDE SEQUENCE [LARGE SCALE GENOMIC DNA]</scope>
    <source>
        <strain evidence="3 4">JX-17</strain>
    </source>
</reference>
<keyword evidence="4" id="KW-1185">Reference proteome</keyword>
<dbReference type="RefSeq" id="WP_305023531.1">
    <property type="nucleotide sequence ID" value="NZ_JAUQTB010000003.1"/>
</dbReference>
<comment type="caution">
    <text evidence="3">The sequence shown here is derived from an EMBL/GenBank/DDBJ whole genome shotgun (WGS) entry which is preliminary data.</text>
</comment>